<accession>A0A927N1I9</accession>
<evidence type="ECO:0000256" key="1">
    <source>
        <dbReference type="SAM" id="MobiDB-lite"/>
    </source>
</evidence>
<reference evidence="2" key="1">
    <citation type="submission" date="2020-10" db="EMBL/GenBank/DDBJ databases">
        <title>Sequencing the genomes of 1000 actinobacteria strains.</title>
        <authorList>
            <person name="Klenk H.-P."/>
        </authorList>
    </citation>
    <scope>NUCLEOTIDE SEQUENCE</scope>
    <source>
        <strain evidence="2">DSM 45354</strain>
    </source>
</reference>
<gene>
    <name evidence="2" type="ORF">HEB94_007267</name>
</gene>
<organism evidence="2 3">
    <name type="scientific">Actinopolymorpha pittospori</name>
    <dbReference type="NCBI Taxonomy" id="648752"/>
    <lineage>
        <taxon>Bacteria</taxon>
        <taxon>Bacillati</taxon>
        <taxon>Actinomycetota</taxon>
        <taxon>Actinomycetes</taxon>
        <taxon>Propionibacteriales</taxon>
        <taxon>Actinopolymorphaceae</taxon>
        <taxon>Actinopolymorpha</taxon>
    </lineage>
</organism>
<dbReference type="AlphaFoldDB" id="A0A927N1I9"/>
<feature type="region of interest" description="Disordered" evidence="1">
    <location>
        <begin position="1"/>
        <end position="52"/>
    </location>
</feature>
<comment type="caution">
    <text evidence="2">The sequence shown here is derived from an EMBL/GenBank/DDBJ whole genome shotgun (WGS) entry which is preliminary data.</text>
</comment>
<dbReference type="EMBL" id="JADBEM010000001">
    <property type="protein sequence ID" value="MBE1610419.1"/>
    <property type="molecule type" value="Genomic_DNA"/>
</dbReference>
<feature type="compositionally biased region" description="Basic and acidic residues" evidence="1">
    <location>
        <begin position="1"/>
        <end position="10"/>
    </location>
</feature>
<protein>
    <submittedName>
        <fullName evidence="2">Uncharacterized protein</fullName>
    </submittedName>
</protein>
<keyword evidence="3" id="KW-1185">Reference proteome</keyword>
<evidence type="ECO:0000313" key="2">
    <source>
        <dbReference type="EMBL" id="MBE1610419.1"/>
    </source>
</evidence>
<dbReference type="Proteomes" id="UP000638648">
    <property type="component" value="Unassembled WGS sequence"/>
</dbReference>
<proteinExistence type="predicted"/>
<feature type="compositionally biased region" description="Basic and acidic residues" evidence="1">
    <location>
        <begin position="18"/>
        <end position="39"/>
    </location>
</feature>
<sequence length="120" mass="13107">MGAEPADPREPHRHRAAVRRDPVAEPHRSPQSGEHEERPVGASARGRIQGREVQRVVQHAGVEPAGRQRRRVPQPGVVFHLGGLTLAQAEHRPGVRAVGPRTQVDECVENPCAGGIQLRK</sequence>
<evidence type="ECO:0000313" key="3">
    <source>
        <dbReference type="Proteomes" id="UP000638648"/>
    </source>
</evidence>
<name>A0A927N1I9_9ACTN</name>